<dbReference type="SUPFAM" id="SSF54928">
    <property type="entry name" value="RNA-binding domain, RBD"/>
    <property type="match status" value="1"/>
</dbReference>
<dbReference type="Proteomes" id="UP001642360">
    <property type="component" value="Unassembled WGS sequence"/>
</dbReference>
<comment type="caution">
    <text evidence="3">The sequence shown here is derived from an EMBL/GenBank/DDBJ whole genome shotgun (WGS) entry which is preliminary data.</text>
</comment>
<organism evidence="3 4">
    <name type="scientific">Ilex paraguariensis</name>
    <name type="common">yerba mate</name>
    <dbReference type="NCBI Taxonomy" id="185542"/>
    <lineage>
        <taxon>Eukaryota</taxon>
        <taxon>Viridiplantae</taxon>
        <taxon>Streptophyta</taxon>
        <taxon>Embryophyta</taxon>
        <taxon>Tracheophyta</taxon>
        <taxon>Spermatophyta</taxon>
        <taxon>Magnoliopsida</taxon>
        <taxon>eudicotyledons</taxon>
        <taxon>Gunneridae</taxon>
        <taxon>Pentapetalae</taxon>
        <taxon>asterids</taxon>
        <taxon>campanulids</taxon>
        <taxon>Aquifoliales</taxon>
        <taxon>Aquifoliaceae</taxon>
        <taxon>Ilex</taxon>
    </lineage>
</organism>
<gene>
    <name evidence="3" type="ORF">ILEXP_LOCUS46282</name>
</gene>
<sequence>MMTRIIVTDIDMQTMGPMEISGYPTLEPGYALIEFENFEEAQRAINETDGTELLMQSIGVDWAFSKGPFKRRNVRRRSPRGHRSRSPGRRY</sequence>
<dbReference type="PANTHER" id="PTHR45894">
    <property type="entry name" value="RNA-BINDING PROTEIN 8A"/>
    <property type="match status" value="1"/>
</dbReference>
<evidence type="ECO:0000256" key="1">
    <source>
        <dbReference type="SAM" id="MobiDB-lite"/>
    </source>
</evidence>
<dbReference type="InterPro" id="IPR008111">
    <property type="entry name" value="RNA-bd_8"/>
</dbReference>
<reference evidence="3 4" key="1">
    <citation type="submission" date="2024-02" db="EMBL/GenBank/DDBJ databases">
        <authorList>
            <person name="Vignale AGUSTIN F."/>
            <person name="Sosa J E."/>
            <person name="Modenutti C."/>
        </authorList>
    </citation>
    <scope>NUCLEOTIDE SEQUENCE [LARGE SCALE GENOMIC DNA]</scope>
</reference>
<evidence type="ECO:0000313" key="3">
    <source>
        <dbReference type="EMBL" id="CAK9176423.1"/>
    </source>
</evidence>
<dbReference type="InterPro" id="IPR000504">
    <property type="entry name" value="RRM_dom"/>
</dbReference>
<dbReference type="InterPro" id="IPR012677">
    <property type="entry name" value="Nucleotide-bd_a/b_plait_sf"/>
</dbReference>
<feature type="region of interest" description="Disordered" evidence="1">
    <location>
        <begin position="71"/>
        <end position="91"/>
    </location>
</feature>
<dbReference type="AlphaFoldDB" id="A0ABC8U3U4"/>
<dbReference type="EMBL" id="CAUOFW020006835">
    <property type="protein sequence ID" value="CAK9176423.1"/>
    <property type="molecule type" value="Genomic_DNA"/>
</dbReference>
<protein>
    <recommendedName>
        <fullName evidence="2">RRM domain-containing protein</fullName>
    </recommendedName>
</protein>
<proteinExistence type="predicted"/>
<dbReference type="InterPro" id="IPR035979">
    <property type="entry name" value="RBD_domain_sf"/>
</dbReference>
<name>A0ABC8U3U4_9AQUA</name>
<dbReference type="Gene3D" id="3.30.70.330">
    <property type="match status" value="1"/>
</dbReference>
<evidence type="ECO:0000313" key="4">
    <source>
        <dbReference type="Proteomes" id="UP001642360"/>
    </source>
</evidence>
<accession>A0ABC8U3U4</accession>
<feature type="domain" description="RRM" evidence="2">
    <location>
        <begin position="28"/>
        <end position="53"/>
    </location>
</feature>
<dbReference type="Pfam" id="PF00076">
    <property type="entry name" value="RRM_1"/>
    <property type="match status" value="1"/>
</dbReference>
<keyword evidence="4" id="KW-1185">Reference proteome</keyword>
<evidence type="ECO:0000259" key="2">
    <source>
        <dbReference type="Pfam" id="PF00076"/>
    </source>
</evidence>